<proteinExistence type="predicted"/>
<sequence length="177" mass="18711">MSALTYDARTAEERVAALGLEIPDYVNPPYGGRYGAMKAFHHTGKLLMLSGMTPEGRDGVMLNPGRIGDDVSSDEGYAAGRKTAISVLGLIRLALGSLDEVESMARTVCYGVTTPDYLDVNIAGNGANDLFLEVFGPVAGRVASASIGVMSLSRGNSFEIVATVETKRDASEYVNRA</sequence>
<dbReference type="SUPFAM" id="SSF55298">
    <property type="entry name" value="YjgF-like"/>
    <property type="match status" value="1"/>
</dbReference>
<dbReference type="RefSeq" id="WP_108515340.1">
    <property type="nucleotide sequence ID" value="NZ_CP026951.1"/>
</dbReference>
<evidence type="ECO:0000259" key="1">
    <source>
        <dbReference type="Pfam" id="PF14588"/>
    </source>
</evidence>
<dbReference type="Pfam" id="PF14588">
    <property type="entry name" value="YjgF_endoribonc"/>
    <property type="match status" value="1"/>
</dbReference>
<dbReference type="Gene3D" id="3.30.1330.40">
    <property type="entry name" value="RutC-like"/>
    <property type="match status" value="1"/>
</dbReference>
<evidence type="ECO:0000313" key="2">
    <source>
        <dbReference type="EMBL" id="PWB96016.1"/>
    </source>
</evidence>
<gene>
    <name evidence="2" type="ORF">DF220_11495</name>
</gene>
<dbReference type="OrthoDB" id="9806229at2"/>
<comment type="caution">
    <text evidence="2">The sequence shown here is derived from an EMBL/GenBank/DDBJ whole genome shotgun (WGS) entry which is preliminary data.</text>
</comment>
<dbReference type="AlphaFoldDB" id="A0A2U1SWP1"/>
<dbReference type="EMBL" id="QEEX01000002">
    <property type="protein sequence ID" value="PWB96016.1"/>
    <property type="molecule type" value="Genomic_DNA"/>
</dbReference>
<reference evidence="3" key="1">
    <citation type="submission" date="2018-04" db="EMBL/GenBank/DDBJ databases">
        <authorList>
            <person name="Liu S."/>
            <person name="Wang Z."/>
            <person name="Li J."/>
        </authorList>
    </citation>
    <scope>NUCLEOTIDE SEQUENCE [LARGE SCALE GENOMIC DNA]</scope>
    <source>
        <strain evidence="3">S1194</strain>
    </source>
</reference>
<feature type="domain" description="Endoribonuclease L-PSP/chorismate mutase-like" evidence="1">
    <location>
        <begin position="12"/>
        <end position="142"/>
    </location>
</feature>
<dbReference type="PANTHER" id="PTHR43760:SF1">
    <property type="entry name" value="ENDORIBONUCLEASE L-PSP_CHORISMATE MUTASE-LIKE DOMAIN-CONTAINING PROTEIN"/>
    <property type="match status" value="1"/>
</dbReference>
<dbReference type="Proteomes" id="UP000244978">
    <property type="component" value="Unassembled WGS sequence"/>
</dbReference>
<dbReference type="PANTHER" id="PTHR43760">
    <property type="entry name" value="ENDORIBONUCLEASE-RELATED"/>
    <property type="match status" value="1"/>
</dbReference>
<dbReference type="CDD" id="cd02199">
    <property type="entry name" value="YjgF_YER057c_UK114_like_1"/>
    <property type="match status" value="1"/>
</dbReference>
<dbReference type="InterPro" id="IPR035959">
    <property type="entry name" value="RutC-like_sf"/>
</dbReference>
<dbReference type="InterPro" id="IPR013813">
    <property type="entry name" value="Endoribo_LPSP/chorism_mut-like"/>
</dbReference>
<keyword evidence="3" id="KW-1185">Reference proteome</keyword>
<protein>
    <submittedName>
        <fullName evidence="2">RidA family protein</fullName>
    </submittedName>
</protein>
<evidence type="ECO:0000313" key="3">
    <source>
        <dbReference type="Proteomes" id="UP000244978"/>
    </source>
</evidence>
<accession>A0A2U1SWP1</accession>
<organism evidence="2 3">
    <name type="scientific">Homoserinimonas hongtaonis</name>
    <dbReference type="NCBI Taxonomy" id="2079791"/>
    <lineage>
        <taxon>Bacteria</taxon>
        <taxon>Bacillati</taxon>
        <taxon>Actinomycetota</taxon>
        <taxon>Actinomycetes</taxon>
        <taxon>Micrococcales</taxon>
        <taxon>Microbacteriaceae</taxon>
        <taxon>Homoserinimonas</taxon>
    </lineage>
</organism>
<name>A0A2U1SWP1_9MICO</name>
<dbReference type="KEGG" id="salc:C2138_02740"/>